<name>A0A2J7ZWI8_9CHLO</name>
<evidence type="ECO:0000313" key="3">
    <source>
        <dbReference type="Proteomes" id="UP000236333"/>
    </source>
</evidence>
<dbReference type="InterPro" id="IPR057286">
    <property type="entry name" value="PUA_NSUN2"/>
</dbReference>
<protein>
    <submittedName>
        <fullName evidence="2">tRNA (Cytosine(34)-C(5))-methyltransferase</fullName>
    </submittedName>
</protein>
<comment type="caution">
    <text evidence="2">The sequence shown here is derived from an EMBL/GenBank/DDBJ whole genome shotgun (WGS) entry which is preliminary data.</text>
</comment>
<dbReference type="GO" id="GO:0008173">
    <property type="term" value="F:RNA methyltransferase activity"/>
    <property type="evidence" value="ECO:0007669"/>
    <property type="project" value="InterPro"/>
</dbReference>
<keyword evidence="2" id="KW-0489">Methyltransferase</keyword>
<proteinExistence type="predicted"/>
<dbReference type="GO" id="GO:0001510">
    <property type="term" value="P:RNA methylation"/>
    <property type="evidence" value="ECO:0007669"/>
    <property type="project" value="InterPro"/>
</dbReference>
<sequence>MLPYITRQRLEVPAAVLLLLLRERNIILPGAAADAAEVTAAGNPRGTKPTLTDAAVLAALEPLKLGCVVCELSAADAKALGFAAPAHAAAEAVRALADGGAASASAADGGAAEEVTGGLAANAPLAVVGWKGKASLAIMVEKAECVQMIDKLVGGRMVYSTCTFNPVEDEAVVAELLVRCGGALELLDVGDSLPQLRRMPGKHAWKEAEMKKLSASKEALKEAS</sequence>
<dbReference type="InterPro" id="IPR029063">
    <property type="entry name" value="SAM-dependent_MTases_sf"/>
</dbReference>
<dbReference type="InterPro" id="IPR023267">
    <property type="entry name" value="RCMT"/>
</dbReference>
<dbReference type="OrthoDB" id="6093671at2759"/>
<dbReference type="AlphaFoldDB" id="A0A2J7ZWI8"/>
<dbReference type="SUPFAM" id="SSF53335">
    <property type="entry name" value="S-adenosyl-L-methionine-dependent methyltransferases"/>
    <property type="match status" value="1"/>
</dbReference>
<dbReference type="EMBL" id="PGGS01000373">
    <property type="protein sequence ID" value="PNH04624.1"/>
    <property type="molecule type" value="Genomic_DNA"/>
</dbReference>
<dbReference type="Proteomes" id="UP000236333">
    <property type="component" value="Unassembled WGS sequence"/>
</dbReference>
<organism evidence="2 3">
    <name type="scientific">Tetrabaena socialis</name>
    <dbReference type="NCBI Taxonomy" id="47790"/>
    <lineage>
        <taxon>Eukaryota</taxon>
        <taxon>Viridiplantae</taxon>
        <taxon>Chlorophyta</taxon>
        <taxon>core chlorophytes</taxon>
        <taxon>Chlorophyceae</taxon>
        <taxon>CS clade</taxon>
        <taxon>Chlamydomonadales</taxon>
        <taxon>Tetrabaenaceae</taxon>
        <taxon>Tetrabaena</taxon>
    </lineage>
</organism>
<gene>
    <name evidence="2" type="ORF">TSOC_009202</name>
</gene>
<keyword evidence="2" id="KW-0808">Transferase</keyword>
<dbReference type="Gene3D" id="3.40.50.150">
    <property type="entry name" value="Vaccinia Virus protein VP39"/>
    <property type="match status" value="1"/>
</dbReference>
<dbReference type="PANTHER" id="PTHR22808">
    <property type="entry name" value="NCL1 YEAST -RELATED NOL1/NOP2/FMU SUN DOMAIN-CONTAINING"/>
    <property type="match status" value="1"/>
</dbReference>
<accession>A0A2J7ZWI8</accession>
<feature type="domain" description="RNA cytosine-C(5)-methyltransferase NSUN2-like PUA" evidence="1">
    <location>
        <begin position="91"/>
        <end position="153"/>
    </location>
</feature>
<keyword evidence="3" id="KW-1185">Reference proteome</keyword>
<evidence type="ECO:0000259" key="1">
    <source>
        <dbReference type="Pfam" id="PF25378"/>
    </source>
</evidence>
<dbReference type="PANTHER" id="PTHR22808:SF1">
    <property type="entry name" value="RNA CYTOSINE-C(5)-METHYLTRANSFERASE NSUN2-RELATED"/>
    <property type="match status" value="1"/>
</dbReference>
<reference evidence="2 3" key="1">
    <citation type="journal article" date="2017" name="Mol. Biol. Evol.">
        <title>The 4-celled Tetrabaena socialis nuclear genome reveals the essential components for genetic control of cell number at the origin of multicellularity in the volvocine lineage.</title>
        <authorList>
            <person name="Featherston J."/>
            <person name="Arakaki Y."/>
            <person name="Hanschen E.R."/>
            <person name="Ferris P.J."/>
            <person name="Michod R.E."/>
            <person name="Olson B.J.S.C."/>
            <person name="Nozaki H."/>
            <person name="Durand P.M."/>
        </authorList>
    </citation>
    <scope>NUCLEOTIDE SEQUENCE [LARGE SCALE GENOMIC DNA]</scope>
    <source>
        <strain evidence="2 3">NIES-571</strain>
    </source>
</reference>
<dbReference type="Pfam" id="PF25378">
    <property type="entry name" value="PUA_NSUN2"/>
    <property type="match status" value="1"/>
</dbReference>
<evidence type="ECO:0000313" key="2">
    <source>
        <dbReference type="EMBL" id="PNH04624.1"/>
    </source>
</evidence>